<dbReference type="AlphaFoldDB" id="A0AAE0BCA1"/>
<dbReference type="PANTHER" id="PTHR46321:SF1">
    <property type="entry name" value="KIF-BINDING PROTEIN"/>
    <property type="match status" value="1"/>
</dbReference>
<comment type="caution">
    <text evidence="6">The sequence shown here is derived from an EMBL/GenBank/DDBJ whole genome shotgun (WGS) entry which is preliminary data.</text>
</comment>
<accession>A0AAE0BCA1</accession>
<dbReference type="Pfam" id="PF12309">
    <property type="entry name" value="KBP_C"/>
    <property type="match status" value="1"/>
</dbReference>
<evidence type="ECO:0000313" key="6">
    <source>
        <dbReference type="EMBL" id="KAK3233968.1"/>
    </source>
</evidence>
<keyword evidence="7" id="KW-1185">Reference proteome</keyword>
<evidence type="ECO:0000313" key="7">
    <source>
        <dbReference type="Proteomes" id="UP001190700"/>
    </source>
</evidence>
<organism evidence="6 7">
    <name type="scientific">Cymbomonas tetramitiformis</name>
    <dbReference type="NCBI Taxonomy" id="36881"/>
    <lineage>
        <taxon>Eukaryota</taxon>
        <taxon>Viridiplantae</taxon>
        <taxon>Chlorophyta</taxon>
        <taxon>Pyramimonadophyceae</taxon>
        <taxon>Pyramimonadales</taxon>
        <taxon>Pyramimonadaceae</taxon>
        <taxon>Cymbomonas</taxon>
    </lineage>
</organism>
<evidence type="ECO:0000256" key="5">
    <source>
        <dbReference type="ARBA" id="ARBA00023212"/>
    </source>
</evidence>
<gene>
    <name evidence="6" type="ORF">CYMTET_55763</name>
</gene>
<keyword evidence="4" id="KW-0963">Cytoplasm</keyword>
<dbReference type="PANTHER" id="PTHR46321">
    <property type="entry name" value="KIF1-BINDING PROTEIN"/>
    <property type="match status" value="1"/>
</dbReference>
<evidence type="ECO:0000256" key="1">
    <source>
        <dbReference type="ARBA" id="ARBA00004245"/>
    </source>
</evidence>
<evidence type="ECO:0000256" key="2">
    <source>
        <dbReference type="ARBA" id="ARBA00010305"/>
    </source>
</evidence>
<keyword evidence="5" id="KW-0206">Cytoskeleton</keyword>
<protein>
    <recommendedName>
        <fullName evidence="3">KIF-binding protein</fullName>
    </recommendedName>
</protein>
<proteinExistence type="inferred from homology"/>
<name>A0AAE0BCA1_9CHLO</name>
<dbReference type="InterPro" id="IPR022083">
    <property type="entry name" value="KBP"/>
</dbReference>
<dbReference type="Proteomes" id="UP001190700">
    <property type="component" value="Unassembled WGS sequence"/>
</dbReference>
<dbReference type="GO" id="GO:0005856">
    <property type="term" value="C:cytoskeleton"/>
    <property type="evidence" value="ECO:0007669"/>
    <property type="project" value="UniProtKB-SubCell"/>
</dbReference>
<sequence>MEAQSSHVVMEAQSLHVMMDELDLPAPVPETGLLVDTFADALKLFNLAMPHFREAAKYYILDGFVTEHINILMDVSGLYKHLAHFDPDTHRQCVMHRKRTKPLEPLQKTLNPKAFDGQWKGIHFELGETFRTIMEIKKDTGRPHLKALEAGSKALYNYNVFLAAVEEGARIAAGKTEGAEESKELIRVDKDEENMYLSARFCRARVFQKLQPETEGGGPPDTTNLKLALDEFEALLAYAKKFQVQTFKDELDICQQMAELLPTKLNNMHRQ</sequence>
<reference evidence="6 7" key="1">
    <citation type="journal article" date="2015" name="Genome Biol. Evol.">
        <title>Comparative Genomics of a Bacterivorous Green Alga Reveals Evolutionary Causalities and Consequences of Phago-Mixotrophic Mode of Nutrition.</title>
        <authorList>
            <person name="Burns J.A."/>
            <person name="Paasch A."/>
            <person name="Narechania A."/>
            <person name="Kim E."/>
        </authorList>
    </citation>
    <scope>NUCLEOTIDE SEQUENCE [LARGE SCALE GENOMIC DNA]</scope>
    <source>
        <strain evidence="6 7">PLY_AMNH</strain>
    </source>
</reference>
<comment type="similarity">
    <text evidence="2">Belongs to the KIF-binding protein family.</text>
</comment>
<comment type="subcellular location">
    <subcellularLocation>
        <location evidence="1">Cytoplasm</location>
        <location evidence="1">Cytoskeleton</location>
    </subcellularLocation>
</comment>
<evidence type="ECO:0000256" key="3">
    <source>
        <dbReference type="ARBA" id="ARBA00016840"/>
    </source>
</evidence>
<evidence type="ECO:0000256" key="4">
    <source>
        <dbReference type="ARBA" id="ARBA00022490"/>
    </source>
</evidence>
<dbReference type="EMBL" id="LGRX02035585">
    <property type="protein sequence ID" value="KAK3233968.1"/>
    <property type="molecule type" value="Genomic_DNA"/>
</dbReference>